<dbReference type="AlphaFoldDB" id="A0A540X9M2"/>
<comment type="similarity">
    <text evidence="2">Belongs to the fatty acid desaturase type 2 family.</text>
</comment>
<evidence type="ECO:0000256" key="1">
    <source>
        <dbReference type="ARBA" id="ARBA00004141"/>
    </source>
</evidence>
<evidence type="ECO:0000256" key="3">
    <source>
        <dbReference type="ARBA" id="ARBA00022516"/>
    </source>
</evidence>
<evidence type="ECO:0000256" key="6">
    <source>
        <dbReference type="ARBA" id="ARBA00022989"/>
    </source>
</evidence>
<dbReference type="CDD" id="cd03505">
    <property type="entry name" value="Delta9-FADS-like"/>
    <property type="match status" value="1"/>
</dbReference>
<organism evidence="14 15">
    <name type="scientific">Myxococcus llanfairpwllgwyngyllgogerychwyrndrobwllllantysiliogogogochensis</name>
    <dbReference type="NCBI Taxonomy" id="2590453"/>
    <lineage>
        <taxon>Bacteria</taxon>
        <taxon>Pseudomonadati</taxon>
        <taxon>Myxococcota</taxon>
        <taxon>Myxococcia</taxon>
        <taxon>Myxococcales</taxon>
        <taxon>Cystobacterineae</taxon>
        <taxon>Myxococcaceae</taxon>
        <taxon>Myxococcus</taxon>
    </lineage>
</organism>
<feature type="domain" description="Fatty acid desaturase" evidence="13">
    <location>
        <begin position="40"/>
        <end position="243"/>
    </location>
</feature>
<gene>
    <name evidence="14" type="ORF">FJV41_00135</name>
</gene>
<keyword evidence="9" id="KW-0443">Lipid metabolism</keyword>
<dbReference type="Proteomes" id="UP000315369">
    <property type="component" value="Unassembled WGS sequence"/>
</dbReference>
<comment type="subcellular location">
    <subcellularLocation>
        <location evidence="1">Membrane</location>
        <topology evidence="1">Multi-pass membrane protein</topology>
    </subcellularLocation>
</comment>
<keyword evidence="4 12" id="KW-0812">Transmembrane</keyword>
<keyword evidence="8" id="KW-0408">Iron</keyword>
<comment type="caution">
    <text evidence="14">The sequence shown here is derived from an EMBL/GenBank/DDBJ whole genome shotgun (WGS) entry which is preliminary data.</text>
</comment>
<dbReference type="GO" id="GO:0006633">
    <property type="term" value="P:fatty acid biosynthetic process"/>
    <property type="evidence" value="ECO:0007669"/>
    <property type="project" value="UniProtKB-KW"/>
</dbReference>
<dbReference type="GO" id="GO:0016020">
    <property type="term" value="C:membrane"/>
    <property type="evidence" value="ECO:0007669"/>
    <property type="project" value="UniProtKB-SubCell"/>
</dbReference>
<evidence type="ECO:0000256" key="11">
    <source>
        <dbReference type="ARBA" id="ARBA00023160"/>
    </source>
</evidence>
<evidence type="ECO:0000259" key="13">
    <source>
        <dbReference type="Pfam" id="PF00487"/>
    </source>
</evidence>
<keyword evidence="3" id="KW-0444">Lipid biosynthesis</keyword>
<dbReference type="InterPro" id="IPR005804">
    <property type="entry name" value="FA_desaturase_dom"/>
</dbReference>
<evidence type="ECO:0000256" key="9">
    <source>
        <dbReference type="ARBA" id="ARBA00023098"/>
    </source>
</evidence>
<evidence type="ECO:0000256" key="4">
    <source>
        <dbReference type="ARBA" id="ARBA00022692"/>
    </source>
</evidence>
<evidence type="ECO:0000256" key="2">
    <source>
        <dbReference type="ARBA" id="ARBA00008749"/>
    </source>
</evidence>
<feature type="transmembrane region" description="Helical" evidence="12">
    <location>
        <begin position="32"/>
        <end position="56"/>
    </location>
</feature>
<evidence type="ECO:0000256" key="5">
    <source>
        <dbReference type="ARBA" id="ARBA00022832"/>
    </source>
</evidence>
<name>A0A540X9M2_9BACT</name>
<dbReference type="Pfam" id="PF00487">
    <property type="entry name" value="FA_desaturase"/>
    <property type="match status" value="1"/>
</dbReference>
<sequence>MATLTSGLPERRLLQRNLPVSRLPAGFQETSVYLILCGLVFTGAYLLNILTISVGYHRALAHKAVRLHPALRRLLVVGGNWFTGLDPKAWVVMHRLHHEHSDTPLDPHSPVNVGLLGIANEQLRNYKRIIVGLMREKPEYTKYAKDLDFPLNALNRKNLWWLPYALHAGVGLALALSVGWVLGAAYFLGMMSHPVQGGIVNALGHAVGGRNFDTRDNSRNNHLAAWLILGEGFQNNHHAYPGSASFSHHRHEVDLGFVACLALERLGLLTIDRAYLIPRPEQLDTARARA</sequence>
<keyword evidence="15" id="KW-1185">Reference proteome</keyword>
<evidence type="ECO:0000256" key="8">
    <source>
        <dbReference type="ARBA" id="ARBA00023004"/>
    </source>
</evidence>
<accession>A0A540X9M2</accession>
<feature type="transmembrane region" description="Helical" evidence="12">
    <location>
        <begin position="164"/>
        <end position="188"/>
    </location>
</feature>
<keyword evidence="11" id="KW-0275">Fatty acid biosynthesis</keyword>
<evidence type="ECO:0000313" key="15">
    <source>
        <dbReference type="Proteomes" id="UP000315369"/>
    </source>
</evidence>
<evidence type="ECO:0000256" key="7">
    <source>
        <dbReference type="ARBA" id="ARBA00023002"/>
    </source>
</evidence>
<dbReference type="InterPro" id="IPR015876">
    <property type="entry name" value="Acyl-CoA_DS"/>
</dbReference>
<evidence type="ECO:0000313" key="14">
    <source>
        <dbReference type="EMBL" id="TQF17991.1"/>
    </source>
</evidence>
<dbReference type="PANTHER" id="PTHR11351:SF31">
    <property type="entry name" value="DESATURASE 1, ISOFORM A-RELATED"/>
    <property type="match status" value="1"/>
</dbReference>
<protein>
    <submittedName>
        <fullName evidence="14">Acyl-CoA desaturase</fullName>
    </submittedName>
</protein>
<keyword evidence="7" id="KW-0560">Oxidoreductase</keyword>
<proteinExistence type="inferred from homology"/>
<evidence type="ECO:0000256" key="10">
    <source>
        <dbReference type="ARBA" id="ARBA00023136"/>
    </source>
</evidence>
<reference evidence="14 15" key="1">
    <citation type="submission" date="2019-06" db="EMBL/GenBank/DDBJ databases">
        <authorList>
            <person name="Livingstone P."/>
            <person name="Whitworth D."/>
        </authorList>
    </citation>
    <scope>NUCLEOTIDE SEQUENCE [LARGE SCALE GENOMIC DNA]</scope>
    <source>
        <strain evidence="14 15">AM401</strain>
    </source>
</reference>
<dbReference type="PANTHER" id="PTHR11351">
    <property type="entry name" value="ACYL-COA DESATURASE"/>
    <property type="match status" value="1"/>
</dbReference>
<keyword evidence="6 12" id="KW-1133">Transmembrane helix</keyword>
<dbReference type="EMBL" id="VIFM01000001">
    <property type="protein sequence ID" value="TQF17991.1"/>
    <property type="molecule type" value="Genomic_DNA"/>
</dbReference>
<dbReference type="GO" id="GO:0016717">
    <property type="term" value="F:oxidoreductase activity, acting on paired donors, with oxidation of a pair of donors resulting in the reduction of molecular oxygen to two molecules of water"/>
    <property type="evidence" value="ECO:0007669"/>
    <property type="project" value="InterPro"/>
</dbReference>
<keyword evidence="10 12" id="KW-0472">Membrane</keyword>
<dbReference type="OrthoDB" id="19906at2"/>
<keyword evidence="5" id="KW-0276">Fatty acid metabolism</keyword>
<evidence type="ECO:0000256" key="12">
    <source>
        <dbReference type="SAM" id="Phobius"/>
    </source>
</evidence>